<dbReference type="Proteomes" id="UP000243374">
    <property type="component" value="Unassembled WGS sequence"/>
</dbReference>
<dbReference type="Gene3D" id="3.40.50.2000">
    <property type="entry name" value="Glycogen Phosphorylase B"/>
    <property type="match status" value="1"/>
</dbReference>
<dbReference type="InterPro" id="IPR002201">
    <property type="entry name" value="Glyco_trans_9"/>
</dbReference>
<dbReference type="EMBL" id="FOSF01000030">
    <property type="protein sequence ID" value="SFK14627.1"/>
    <property type="molecule type" value="Genomic_DNA"/>
</dbReference>
<keyword evidence="4" id="KW-1185">Reference proteome</keyword>
<dbReference type="RefSeq" id="WP_074840851.1">
    <property type="nucleotide sequence ID" value="NZ_CP047056.1"/>
</dbReference>
<keyword evidence="2 3" id="KW-0808">Transferase</keyword>
<dbReference type="GO" id="GO:0008713">
    <property type="term" value="F:ADP-heptose-lipopolysaccharide heptosyltransferase activity"/>
    <property type="evidence" value="ECO:0007669"/>
    <property type="project" value="TreeGrafter"/>
</dbReference>
<evidence type="ECO:0000256" key="1">
    <source>
        <dbReference type="ARBA" id="ARBA00022676"/>
    </source>
</evidence>
<dbReference type="InterPro" id="IPR051199">
    <property type="entry name" value="LPS_LOS_Heptosyltrfase"/>
</dbReference>
<proteinExistence type="predicted"/>
<dbReference type="OrthoDB" id="9781892at2"/>
<organism evidence="3 4">
    <name type="scientific">Succinivibrio dextrinosolvens</name>
    <dbReference type="NCBI Taxonomy" id="83771"/>
    <lineage>
        <taxon>Bacteria</taxon>
        <taxon>Pseudomonadati</taxon>
        <taxon>Pseudomonadota</taxon>
        <taxon>Gammaproteobacteria</taxon>
        <taxon>Aeromonadales</taxon>
        <taxon>Succinivibrionaceae</taxon>
        <taxon>Succinivibrio</taxon>
    </lineage>
</organism>
<keyword evidence="1" id="KW-0328">Glycosyltransferase</keyword>
<dbReference type="PANTHER" id="PTHR30160">
    <property type="entry name" value="TETRAACYLDISACCHARIDE 4'-KINASE-RELATED"/>
    <property type="match status" value="1"/>
</dbReference>
<dbReference type="CDD" id="cd03789">
    <property type="entry name" value="GT9_LPS_heptosyltransferase"/>
    <property type="match status" value="1"/>
</dbReference>
<evidence type="ECO:0000313" key="4">
    <source>
        <dbReference type="Proteomes" id="UP000243374"/>
    </source>
</evidence>
<accession>A0A662ZDD8</accession>
<protein>
    <submittedName>
        <fullName evidence="3">ADP-heptose:LPS heptosyltransferase</fullName>
    </submittedName>
</protein>
<evidence type="ECO:0000313" key="3">
    <source>
        <dbReference type="EMBL" id="SFK14627.1"/>
    </source>
</evidence>
<sequence>MVKQNKYKAMKMPAIISRVRIVINVLLSTLNKKVCSNKTVIIVFQQIFGDSILIQSSLEAYTKLYPKNEGYNLIFLARPSILKFMMETMPIPEDITYEELDYKKFLSDYKYYRLIINSYKNKAGTIVVPVTSLSAEIFSCSVNAKRKIGLVRSIDLKKPFLYAYISKIAYNETVRPAKEDMMLQRHRELIRYLGLTNYKSRLPILKEKDRIISGKYAVICPGSSKAEKCWSIDKYASISNYLIEKFELDIHLCGSPGEEEYANQLKNKVKHSEKIISHIGKTSFSEWSSIVQHAHIVIGNDSATVHMSVAARVPSICIAGVYDKNLFFPYQVDILEDGDLLPQTIIKDQSCRWCRTRGYNAGYGNKECANRIKTNKEALCISDIEISDVIEQINKLSHNFFQE</sequence>
<dbReference type="SUPFAM" id="SSF53756">
    <property type="entry name" value="UDP-Glycosyltransferase/glycogen phosphorylase"/>
    <property type="match status" value="1"/>
</dbReference>
<dbReference type="Pfam" id="PF01075">
    <property type="entry name" value="Glyco_transf_9"/>
    <property type="match status" value="1"/>
</dbReference>
<evidence type="ECO:0000256" key="2">
    <source>
        <dbReference type="ARBA" id="ARBA00022679"/>
    </source>
</evidence>
<name>A0A662ZDD8_9GAMM</name>
<gene>
    <name evidence="3" type="ORF">SAMN04487865_103016</name>
</gene>
<dbReference type="AlphaFoldDB" id="A0A662ZDD8"/>
<reference evidence="3 4" key="1">
    <citation type="submission" date="2016-10" db="EMBL/GenBank/DDBJ databases">
        <authorList>
            <person name="Varghese N."/>
            <person name="Submissions S."/>
        </authorList>
    </citation>
    <scope>NUCLEOTIDE SEQUENCE [LARGE SCALE GENOMIC DNA]</scope>
    <source>
        <strain evidence="3 4">22B</strain>
    </source>
</reference>
<dbReference type="GO" id="GO:0009244">
    <property type="term" value="P:lipopolysaccharide core region biosynthetic process"/>
    <property type="evidence" value="ECO:0007669"/>
    <property type="project" value="TreeGrafter"/>
</dbReference>
<dbReference type="GO" id="GO:0005829">
    <property type="term" value="C:cytosol"/>
    <property type="evidence" value="ECO:0007669"/>
    <property type="project" value="TreeGrafter"/>
</dbReference>